<feature type="region of interest" description="Disordered" evidence="1">
    <location>
        <begin position="1"/>
        <end position="22"/>
    </location>
</feature>
<evidence type="ECO:0000256" key="1">
    <source>
        <dbReference type="SAM" id="MobiDB-lite"/>
    </source>
</evidence>
<evidence type="ECO:0008006" key="4">
    <source>
        <dbReference type="Google" id="ProtNLM"/>
    </source>
</evidence>
<dbReference type="EMBL" id="CP044067">
    <property type="protein sequence ID" value="QET04423.1"/>
    <property type="molecule type" value="Genomic_DNA"/>
</dbReference>
<evidence type="ECO:0000313" key="3">
    <source>
        <dbReference type="Proteomes" id="UP000322822"/>
    </source>
</evidence>
<dbReference type="OrthoDB" id="9123220at2"/>
<name>A0A5P2HAE7_9BURK</name>
<reference evidence="2 3" key="1">
    <citation type="submission" date="2019-09" db="EMBL/GenBank/DDBJ databases">
        <title>FDA dAtabase for Regulatory Grade micrObial Sequences (FDA-ARGOS): Supporting development and validation of Infectious Disease Dx tests.</title>
        <authorList>
            <person name="Sciortino C."/>
            <person name="Tallon L."/>
            <person name="Sadzewicz L."/>
            <person name="Vavikolanu K."/>
            <person name="Mehta A."/>
            <person name="Aluvathingal J."/>
            <person name="Nadendla S."/>
            <person name="Nandy P."/>
            <person name="Geyer C."/>
            <person name="Yan Y."/>
            <person name="Sichtig H."/>
        </authorList>
    </citation>
    <scope>NUCLEOTIDE SEQUENCE [LARGE SCALE GENOMIC DNA]</scope>
    <source>
        <strain evidence="2 3">FDAARGOS_664</strain>
    </source>
</reference>
<dbReference type="RefSeq" id="WP_150374485.1">
    <property type="nucleotide sequence ID" value="NZ_CP044067.1"/>
</dbReference>
<evidence type="ECO:0000313" key="2">
    <source>
        <dbReference type="EMBL" id="QET04423.1"/>
    </source>
</evidence>
<proteinExistence type="predicted"/>
<protein>
    <recommendedName>
        <fullName evidence="4">BACON domain-containing protein</fullName>
    </recommendedName>
</protein>
<dbReference type="Proteomes" id="UP000322822">
    <property type="component" value="Chromosome 2"/>
</dbReference>
<gene>
    <name evidence="2" type="ORF">FOB72_20055</name>
</gene>
<sequence length="554" mass="58201">MAATLNGCGGGDDNSNTAAAPTPNNQLANCTGMDQIQEVTGYPVYSVSAASYDACDVAKRYIAGYAIVSDEDVDPWAAGDAHGGFQQLSPTKAKSPATGDDLIISMLPASAPAEAESVPRTRFVLAKSTDANYTPVTCEISGDDAALEAGLENCLAPLRTPGQQVAQNVMSPSAAPMFDAIGNVEPDANAWTLLGRGQKTYSTTVNGIKHWYHGQAAAGNVTANMSLYRLNSVNQVDYYLAKIKWSSTPIMAATCTTVACGYYNNDSTLKLQLNVTRAGKSIKGEIVDYAPVTMARNTTTSRKVGVSATAGEKGGVTASSDVTQSYSYPSVSIAASNQDNVLTFSRYHATDLGHVFSSGDLFSGADTTIRNVDTPIWVVFQVPAGSASVADDVTLNVSELSGNFGFFVDPGLFVPSSVGVDLFGYRTANAISETYSPPMFGAVVSDGAGGTRPVTLDADNPIRLKPEETFRIDVKAGDTSTPYRLQWQVTDAPDWLTLSPSKGSSRSGDQPLTIRVPKTAAVGSFGYIKINTTPKGAAPSVRDGDLHIPVLIVQ</sequence>
<dbReference type="AlphaFoldDB" id="A0A5P2HAE7"/>
<accession>A0A5P2HAE7</accession>
<organism evidence="2 3">
    <name type="scientific">Cupriavidus pauculus</name>
    <dbReference type="NCBI Taxonomy" id="82633"/>
    <lineage>
        <taxon>Bacteria</taxon>
        <taxon>Pseudomonadati</taxon>
        <taxon>Pseudomonadota</taxon>
        <taxon>Betaproteobacteria</taxon>
        <taxon>Burkholderiales</taxon>
        <taxon>Burkholderiaceae</taxon>
        <taxon>Cupriavidus</taxon>
    </lineage>
</organism>